<keyword evidence="4" id="KW-1185">Reference proteome</keyword>
<dbReference type="Pfam" id="PF17245">
    <property type="entry name" value="CDC24_OB2"/>
    <property type="match status" value="1"/>
</dbReference>
<evidence type="ECO:0000259" key="2">
    <source>
        <dbReference type="Pfam" id="PF17245"/>
    </source>
</evidence>
<feature type="domain" description="Cell division control protein 24 OB" evidence="1">
    <location>
        <begin position="315"/>
        <end position="425"/>
    </location>
</feature>
<gene>
    <name evidence="3" type="ORF">FCALED_LOCUS5403</name>
</gene>
<dbReference type="AlphaFoldDB" id="A0A9N9FH65"/>
<protein>
    <submittedName>
        <fullName evidence="3">11783_t:CDS:1</fullName>
    </submittedName>
</protein>
<feature type="domain" description="Cell division control protein 24 OB" evidence="2">
    <location>
        <begin position="122"/>
        <end position="215"/>
    </location>
</feature>
<dbReference type="OrthoDB" id="10265890at2759"/>
<name>A0A9N9FH65_9GLOM</name>
<dbReference type="PANTHER" id="PTHR36033:SF1">
    <property type="entry name" value="NUCLEIC ACID-BINDING PROTEINS SUPERFAMILY"/>
    <property type="match status" value="1"/>
</dbReference>
<sequence length="538" mass="62369">MLFEQLVDDYRRMISNNVLELYKRRRALKNVQDDNKENITPIVKSEDKKDSAVEDPEADSLSWGWLSARMAEIYVYCPQGQNELLSLSELESKWKIISADERMGIAKNFCLMDSLCFPNNTEKENRQVRFNRSGLSRKNSQLILQTENLIIVLTSADESFIEKEFHSSILELSLTDFYKGRVYNFWTRIIHIEKEEPASYPGFYKQICINLRDMSSSMTATLILFDLQINMIDLFKMGDFLGLHMPYIEEKSPGEFIFMYTDCTTLFCLPMNELIKDPNVKKFNIPKSKLNLQDESYMIDYRFHSERFYINNMPSQGINITLFGRIDDISENCPQEFDGKLIDMYLIKLSDRTGFTYVTLWEKIGRTASNYNVGQYIVLEGLRTFKSMDGLIEVVGDESYGTSIYNVSMATGWLATNTLRRHLHVPLKNIIQMSNNELYVDHFITHVSIAGWDIRDESKGIIWNLQDNTGEIRAEAVGSVSEELLRSIGYRPMLSSESLIRSTLKKSPSTILEGKWLWCCLSFLPFEKYQINAVVIHN</sequence>
<dbReference type="Pfam" id="PF17244">
    <property type="entry name" value="CDC24_OB3"/>
    <property type="match status" value="1"/>
</dbReference>
<organism evidence="3 4">
    <name type="scientific">Funneliformis caledonium</name>
    <dbReference type="NCBI Taxonomy" id="1117310"/>
    <lineage>
        <taxon>Eukaryota</taxon>
        <taxon>Fungi</taxon>
        <taxon>Fungi incertae sedis</taxon>
        <taxon>Mucoromycota</taxon>
        <taxon>Glomeromycotina</taxon>
        <taxon>Glomeromycetes</taxon>
        <taxon>Glomerales</taxon>
        <taxon>Glomeraceae</taxon>
        <taxon>Funneliformis</taxon>
    </lineage>
</organism>
<dbReference type="Proteomes" id="UP000789570">
    <property type="component" value="Unassembled WGS sequence"/>
</dbReference>
<reference evidence="3" key="1">
    <citation type="submission" date="2021-06" db="EMBL/GenBank/DDBJ databases">
        <authorList>
            <person name="Kallberg Y."/>
            <person name="Tangrot J."/>
            <person name="Rosling A."/>
        </authorList>
    </citation>
    <scope>NUCLEOTIDE SEQUENCE</scope>
    <source>
        <strain evidence="3">UK204</strain>
    </source>
</reference>
<comment type="caution">
    <text evidence="3">The sequence shown here is derived from an EMBL/GenBank/DDBJ whole genome shotgun (WGS) entry which is preliminary data.</text>
</comment>
<dbReference type="InterPro" id="IPR035200">
    <property type="entry name" value="Cdc24_OB2"/>
</dbReference>
<evidence type="ECO:0000259" key="1">
    <source>
        <dbReference type="Pfam" id="PF17244"/>
    </source>
</evidence>
<dbReference type="EMBL" id="CAJVPQ010001165">
    <property type="protein sequence ID" value="CAG8535902.1"/>
    <property type="molecule type" value="Genomic_DNA"/>
</dbReference>
<dbReference type="InterPro" id="IPR035203">
    <property type="entry name" value="Cdc24_OB3"/>
</dbReference>
<evidence type="ECO:0000313" key="4">
    <source>
        <dbReference type="Proteomes" id="UP000789570"/>
    </source>
</evidence>
<proteinExistence type="predicted"/>
<evidence type="ECO:0000313" key="3">
    <source>
        <dbReference type="EMBL" id="CAG8535902.1"/>
    </source>
</evidence>
<accession>A0A9N9FH65</accession>
<dbReference type="PANTHER" id="PTHR36033">
    <property type="entry name" value="NUCLEIC ACID-BINDING PROTEINS SUPERFAMILY"/>
    <property type="match status" value="1"/>
</dbReference>